<dbReference type="OrthoDB" id="8687895at2"/>
<dbReference type="Proteomes" id="UP000019486">
    <property type="component" value="Unassembled WGS sequence"/>
</dbReference>
<dbReference type="EMBL" id="AVFL01000022">
    <property type="protein sequence ID" value="EWY37922.1"/>
    <property type="molecule type" value="Genomic_DNA"/>
</dbReference>
<reference evidence="1 2" key="1">
    <citation type="submission" date="2013-08" db="EMBL/GenBank/DDBJ databases">
        <title>The genome sequence of Skermanella stibiiresistens.</title>
        <authorList>
            <person name="Zhu W."/>
            <person name="Wang G."/>
        </authorList>
    </citation>
    <scope>NUCLEOTIDE SEQUENCE [LARGE SCALE GENOMIC DNA]</scope>
    <source>
        <strain evidence="1 2">SB22</strain>
    </source>
</reference>
<accession>W9GZN7</accession>
<comment type="caution">
    <text evidence="1">The sequence shown here is derived from an EMBL/GenBank/DDBJ whole genome shotgun (WGS) entry which is preliminary data.</text>
</comment>
<organism evidence="1 2">
    <name type="scientific">Skermanella stibiiresistens SB22</name>
    <dbReference type="NCBI Taxonomy" id="1385369"/>
    <lineage>
        <taxon>Bacteria</taxon>
        <taxon>Pseudomonadati</taxon>
        <taxon>Pseudomonadota</taxon>
        <taxon>Alphaproteobacteria</taxon>
        <taxon>Rhodospirillales</taxon>
        <taxon>Azospirillaceae</taxon>
        <taxon>Skermanella</taxon>
    </lineage>
</organism>
<evidence type="ECO:0000313" key="1">
    <source>
        <dbReference type="EMBL" id="EWY37922.1"/>
    </source>
</evidence>
<dbReference type="RefSeq" id="WP_037458048.1">
    <property type="nucleotide sequence ID" value="NZ_AVFL01000022.1"/>
</dbReference>
<proteinExistence type="predicted"/>
<evidence type="ECO:0000313" key="2">
    <source>
        <dbReference type="Proteomes" id="UP000019486"/>
    </source>
</evidence>
<dbReference type="AlphaFoldDB" id="W9GZN7"/>
<gene>
    <name evidence="1" type="ORF">N825_16090</name>
</gene>
<name>W9GZN7_9PROT</name>
<sequence length="79" mass="8819">MPKITVNVLIADDKMDKFDEVIRACRRAGLQVEQEMPLTGTVTGLIESDVFDSLREIEGVSAVEVSRHIRTPPPIDQIQ</sequence>
<evidence type="ECO:0008006" key="3">
    <source>
        <dbReference type="Google" id="ProtNLM"/>
    </source>
</evidence>
<protein>
    <recommendedName>
        <fullName evidence="3">Ketohydroxyglutarate aldolase</fullName>
    </recommendedName>
</protein>
<keyword evidence="2" id="KW-1185">Reference proteome</keyword>